<dbReference type="EMBL" id="CAKXZS010000001">
    <property type="protein sequence ID" value="CAH2394388.1"/>
    <property type="molecule type" value="Genomic_DNA"/>
</dbReference>
<evidence type="ECO:0000313" key="1">
    <source>
        <dbReference type="EMBL" id="CAH2394388.1"/>
    </source>
</evidence>
<keyword evidence="2" id="KW-1185">Reference proteome</keyword>
<evidence type="ECO:0000313" key="2">
    <source>
        <dbReference type="Proteomes" id="UP001152604"/>
    </source>
</evidence>
<organism evidence="1 2">
    <name type="scientific">Mesorhizobium ventifaucium</name>
    <dbReference type="NCBI Taxonomy" id="666020"/>
    <lineage>
        <taxon>Bacteria</taxon>
        <taxon>Pseudomonadati</taxon>
        <taxon>Pseudomonadota</taxon>
        <taxon>Alphaproteobacteria</taxon>
        <taxon>Hyphomicrobiales</taxon>
        <taxon>Phyllobacteriaceae</taxon>
        <taxon>Mesorhizobium</taxon>
    </lineage>
</organism>
<name>A0ABN8JAW8_9HYPH</name>
<protein>
    <recommendedName>
        <fullName evidence="3">Toxin SymE-like domain-containing protein</fullName>
    </recommendedName>
</protein>
<accession>A0ABN8JAW8</accession>
<gene>
    <name evidence="1" type="ORF">MES4922_10301</name>
</gene>
<dbReference type="Proteomes" id="UP001152604">
    <property type="component" value="Unassembled WGS sequence"/>
</dbReference>
<sequence>MFDLSHLPRGRAQGRAYCNWLRPARRGDTAERIILDGDWMNKAAKSGPGAAIGSEVSFSIRGQLLLNNQSPQSISSMRGTCNSW</sequence>
<comment type="caution">
    <text evidence="1">The sequence shown here is derived from an EMBL/GenBank/DDBJ whole genome shotgun (WGS) entry which is preliminary data.</text>
</comment>
<reference evidence="1" key="1">
    <citation type="submission" date="2022-03" db="EMBL/GenBank/DDBJ databases">
        <authorList>
            <person name="Brunel B."/>
        </authorList>
    </citation>
    <scope>NUCLEOTIDE SEQUENCE</scope>
    <source>
        <strain evidence="1">STM4922sample</strain>
    </source>
</reference>
<proteinExistence type="predicted"/>
<evidence type="ECO:0008006" key="3">
    <source>
        <dbReference type="Google" id="ProtNLM"/>
    </source>
</evidence>